<evidence type="ECO:0000256" key="1">
    <source>
        <dbReference type="PROSITE-ProRule" id="PRU00221"/>
    </source>
</evidence>
<dbReference type="InterPro" id="IPR015943">
    <property type="entry name" value="WD40/YVTN_repeat-like_dom_sf"/>
</dbReference>
<feature type="region of interest" description="Disordered" evidence="2">
    <location>
        <begin position="134"/>
        <end position="156"/>
    </location>
</feature>
<evidence type="ECO:0008006" key="5">
    <source>
        <dbReference type="Google" id="ProtNLM"/>
    </source>
</evidence>
<evidence type="ECO:0000313" key="4">
    <source>
        <dbReference type="Proteomes" id="UP001159364"/>
    </source>
</evidence>
<feature type="repeat" description="WD" evidence="1">
    <location>
        <begin position="281"/>
        <end position="322"/>
    </location>
</feature>
<dbReference type="InterPro" id="IPR001680">
    <property type="entry name" value="WD40_rpt"/>
</dbReference>
<dbReference type="AlphaFoldDB" id="A0AAV8T731"/>
<evidence type="ECO:0000256" key="2">
    <source>
        <dbReference type="SAM" id="MobiDB-lite"/>
    </source>
</evidence>
<dbReference type="EMBL" id="JAIWQS010000006">
    <property type="protein sequence ID" value="KAJ8762591.1"/>
    <property type="molecule type" value="Genomic_DNA"/>
</dbReference>
<dbReference type="InterPro" id="IPR011047">
    <property type="entry name" value="Quinoprotein_ADH-like_sf"/>
</dbReference>
<dbReference type="SUPFAM" id="SSF50998">
    <property type="entry name" value="Quinoprotein alcohol dehydrogenase-like"/>
    <property type="match status" value="1"/>
</dbReference>
<keyword evidence="4" id="KW-1185">Reference proteome</keyword>
<accession>A0AAV8T731</accession>
<dbReference type="InterPro" id="IPR044622">
    <property type="entry name" value="PCN"/>
</dbReference>
<reference evidence="3 4" key="1">
    <citation type="submission" date="2021-09" db="EMBL/GenBank/DDBJ databases">
        <title>Genomic insights and catalytic innovation underlie evolution of tropane alkaloids biosynthesis.</title>
        <authorList>
            <person name="Wang Y.-J."/>
            <person name="Tian T."/>
            <person name="Huang J.-P."/>
            <person name="Huang S.-X."/>
        </authorList>
    </citation>
    <scope>NUCLEOTIDE SEQUENCE [LARGE SCALE GENOMIC DNA]</scope>
    <source>
        <strain evidence="3">KIB-2018</strain>
        <tissue evidence="3">Leaf</tissue>
    </source>
</reference>
<comment type="caution">
    <text evidence="3">The sequence shown here is derived from an EMBL/GenBank/DDBJ whole genome shotgun (WGS) entry which is preliminary data.</text>
</comment>
<gene>
    <name evidence="3" type="ORF">K2173_008030</name>
</gene>
<dbReference type="SMART" id="SM00320">
    <property type="entry name" value="WD40"/>
    <property type="match status" value="5"/>
</dbReference>
<sequence>MVEAAYRNSSIDWRPSAVVALATSVDDSQVAAAREDGTLEIGLFLLTPSAGCYDPGLLCQAGSGGWPCGRFFSSSIDGSISEWDLFHLKQKNVLECIGVSIWQMAVAPSNDTIIHTESELCHLGNGYLKHTNDHGDYESSDSDSDSDSDNDSGDDCDSDNLHKLSVVENPYVAIACDDGCVRLYTVPDSDELIYYGTLPRVSVTWSPDANRMYCGSSNGCWDAKMGHEIYRITVGLSGLGSGPELCVWLLLALRCGTLVSADSNGSVPFWDDQQGTLLQSHSSHKGDVNTLAAAPTHNRVFSAGSDGQVILYKLSSETIGSSDDTSPSNMSKKWVYVGYVRAHTHDVRALTIAVPISHEDPLPDEKVNRLRSKKRPIEFSYHKWARLGVPMLISAGDDTKLFAYSAKEFSRFSPHDICPAPQRPLIQLVLNTLFDQNALLLVQGSCTLNILCVCVKNGALPVMGSGPSKGCASTDLVARIKTKASSKIISSAISNAGTILAYSDHLKPKLFELKKNEAGKGAWIVRKNKLPSEVPSAHSMIFSSDSSHLMVGGHDRRIYVIDVGSSKLLHTFIPCSKENAEELSSTEPPITKMYTSCDGQWLAAINCFGDVYIFNLETQRQHWFIARLDGASVTAAGFPPHNNNVLVLATSSNQVYAFDVEAKQLGGWSMRHTFVLPRRYQEFPGEVIGLSFLLLHVNRLAICLIDFGMPMDRVEDGDPICSGRSPVKKLQSNPINGKFKRRLKHCQMDAKYKRNFEFVGFRDPVLFIGHLSENSILIIDKPRMDVVKTFEAPHVHRHVFGT</sequence>
<feature type="compositionally biased region" description="Acidic residues" evidence="2">
    <location>
        <begin position="138"/>
        <end position="156"/>
    </location>
</feature>
<protein>
    <recommendedName>
        <fullName evidence="5">Cirhin</fullName>
    </recommendedName>
</protein>
<dbReference type="GO" id="GO:0010073">
    <property type="term" value="P:meristem maintenance"/>
    <property type="evidence" value="ECO:0007669"/>
    <property type="project" value="InterPro"/>
</dbReference>
<dbReference type="Pfam" id="PF00400">
    <property type="entry name" value="WD40"/>
    <property type="match status" value="1"/>
</dbReference>
<keyword evidence="1" id="KW-0853">WD repeat</keyword>
<name>A0AAV8T731_9ROSI</name>
<dbReference type="GO" id="GO:0035266">
    <property type="term" value="P:meristem growth"/>
    <property type="evidence" value="ECO:0007669"/>
    <property type="project" value="InterPro"/>
</dbReference>
<proteinExistence type="predicted"/>
<dbReference type="PANTHER" id="PTHR45086:SF1">
    <property type="entry name" value="WD REPEAT-CONTAINING PROTEIN PCN"/>
    <property type="match status" value="1"/>
</dbReference>
<dbReference type="InterPro" id="IPR036322">
    <property type="entry name" value="WD40_repeat_dom_sf"/>
</dbReference>
<dbReference type="PROSITE" id="PS50082">
    <property type="entry name" value="WD_REPEATS_2"/>
    <property type="match status" value="1"/>
</dbReference>
<evidence type="ECO:0000313" key="3">
    <source>
        <dbReference type="EMBL" id="KAJ8762591.1"/>
    </source>
</evidence>
<dbReference type="SUPFAM" id="SSF50978">
    <property type="entry name" value="WD40 repeat-like"/>
    <property type="match status" value="1"/>
</dbReference>
<dbReference type="Gene3D" id="2.130.10.10">
    <property type="entry name" value="YVTN repeat-like/Quinoprotein amine dehydrogenase"/>
    <property type="match status" value="3"/>
</dbReference>
<dbReference type="PANTHER" id="PTHR45086">
    <property type="entry name" value="WD REPEAT-CONTAINING PROTEIN PCN"/>
    <property type="match status" value="1"/>
</dbReference>
<dbReference type="Proteomes" id="UP001159364">
    <property type="component" value="Linkage Group LG06"/>
</dbReference>
<organism evidence="3 4">
    <name type="scientific">Erythroxylum novogranatense</name>
    <dbReference type="NCBI Taxonomy" id="1862640"/>
    <lineage>
        <taxon>Eukaryota</taxon>
        <taxon>Viridiplantae</taxon>
        <taxon>Streptophyta</taxon>
        <taxon>Embryophyta</taxon>
        <taxon>Tracheophyta</taxon>
        <taxon>Spermatophyta</taxon>
        <taxon>Magnoliopsida</taxon>
        <taxon>eudicotyledons</taxon>
        <taxon>Gunneridae</taxon>
        <taxon>Pentapetalae</taxon>
        <taxon>rosids</taxon>
        <taxon>fabids</taxon>
        <taxon>Malpighiales</taxon>
        <taxon>Erythroxylaceae</taxon>
        <taxon>Erythroxylum</taxon>
    </lineage>
</organism>